<keyword evidence="2" id="KW-0732">Signal</keyword>
<feature type="compositionally biased region" description="Low complexity" evidence="1">
    <location>
        <begin position="308"/>
        <end position="322"/>
    </location>
</feature>
<feature type="signal peptide" evidence="2">
    <location>
        <begin position="1"/>
        <end position="20"/>
    </location>
</feature>
<evidence type="ECO:0008006" key="5">
    <source>
        <dbReference type="Google" id="ProtNLM"/>
    </source>
</evidence>
<dbReference type="EMBL" id="FQUG01000005">
    <property type="protein sequence ID" value="SHE93482.1"/>
    <property type="molecule type" value="Genomic_DNA"/>
</dbReference>
<organism evidence="3 4">
    <name type="scientific">Schwartzia succinivorans DSM 10502</name>
    <dbReference type="NCBI Taxonomy" id="1123243"/>
    <lineage>
        <taxon>Bacteria</taxon>
        <taxon>Bacillati</taxon>
        <taxon>Bacillota</taxon>
        <taxon>Negativicutes</taxon>
        <taxon>Selenomonadales</taxon>
        <taxon>Selenomonadaceae</taxon>
        <taxon>Schwartzia</taxon>
    </lineage>
</organism>
<gene>
    <name evidence="3" type="ORF">SAMN02745190_01504</name>
</gene>
<evidence type="ECO:0000313" key="3">
    <source>
        <dbReference type="EMBL" id="SHE93482.1"/>
    </source>
</evidence>
<evidence type="ECO:0000313" key="4">
    <source>
        <dbReference type="Proteomes" id="UP000184404"/>
    </source>
</evidence>
<feature type="chain" id="PRO_5039134311" description="MucBP domain-containing protein" evidence="2">
    <location>
        <begin position="21"/>
        <end position="352"/>
    </location>
</feature>
<dbReference type="RefSeq" id="WP_072935603.1">
    <property type="nucleotide sequence ID" value="NZ_FQUG01000005.1"/>
</dbReference>
<proteinExistence type="predicted"/>
<protein>
    <recommendedName>
        <fullName evidence="5">MucBP domain-containing protein</fullName>
    </recommendedName>
</protein>
<feature type="region of interest" description="Disordered" evidence="1">
    <location>
        <begin position="308"/>
        <end position="352"/>
    </location>
</feature>
<dbReference type="Proteomes" id="UP000184404">
    <property type="component" value="Unassembled WGS sequence"/>
</dbReference>
<accession>A0A1M4XJV5</accession>
<dbReference type="AlphaFoldDB" id="A0A1M4XJV5"/>
<sequence>MKRKPLFLGCVLGCCLFSMHAVPLDMPFYATAEQVVEAAAAKDSWVLISEDGKYGKYYAPSNIQVMSRVNGVPTRISAWIKNTFSPEGAQETIENYEIEASIPNASVLSYSLALVEVNPQLRTIEYVQENFYDSTGNVIWSKVYDPRTVKEINSRAYDEDYYIAIVDGVFHHGEKQKAQDADNRWITLWESSSPGGSSSLAKADTTTMRQRADNVIYWEWMETKDKAGNFVEVKFMKKAVNVVQGTQRVIKGEEWTQAKGWQDITAELDGLYYPIAQNSAEANGLKRLRAYSKGYQYWLNRYRTDLPSAGRGTSTGTASTPANKNSEGTAANPAPHKAETSTVPGAAAVPRA</sequence>
<evidence type="ECO:0000256" key="1">
    <source>
        <dbReference type="SAM" id="MobiDB-lite"/>
    </source>
</evidence>
<name>A0A1M4XJV5_9FIRM</name>
<dbReference type="OrthoDB" id="1663565at2"/>
<evidence type="ECO:0000256" key="2">
    <source>
        <dbReference type="SAM" id="SignalP"/>
    </source>
</evidence>
<dbReference type="STRING" id="1123243.SAMN02745190_01504"/>
<keyword evidence="4" id="KW-1185">Reference proteome</keyword>
<reference evidence="3 4" key="1">
    <citation type="submission" date="2016-11" db="EMBL/GenBank/DDBJ databases">
        <authorList>
            <person name="Jaros S."/>
            <person name="Januszkiewicz K."/>
            <person name="Wedrychowicz H."/>
        </authorList>
    </citation>
    <scope>NUCLEOTIDE SEQUENCE [LARGE SCALE GENOMIC DNA]</scope>
    <source>
        <strain evidence="3 4">DSM 10502</strain>
    </source>
</reference>